<feature type="domain" description="N-acetyltransferase" evidence="1">
    <location>
        <begin position="37"/>
        <end position="182"/>
    </location>
</feature>
<proteinExistence type="predicted"/>
<dbReference type="GO" id="GO:0016747">
    <property type="term" value="F:acyltransferase activity, transferring groups other than amino-acyl groups"/>
    <property type="evidence" value="ECO:0007669"/>
    <property type="project" value="InterPro"/>
</dbReference>
<dbReference type="AlphaFoldDB" id="A0A7Z0HYU7"/>
<gene>
    <name evidence="2" type="ORF">HUK65_07485</name>
</gene>
<dbReference type="SUPFAM" id="SSF55729">
    <property type="entry name" value="Acyl-CoA N-acyltransferases (Nat)"/>
    <property type="match status" value="1"/>
</dbReference>
<reference evidence="2 3" key="1">
    <citation type="journal article" date="2000" name="Arch. Microbiol.">
        <title>Rhodobaca bogoriensis gen. nov. and sp. nov., an alkaliphilic purple nonsulfur bacterium from African Rift Valley soda lakes.</title>
        <authorList>
            <person name="Milford A.D."/>
            <person name="Achenbach L.A."/>
            <person name="Jung D.O."/>
            <person name="Madigan M.T."/>
        </authorList>
    </citation>
    <scope>NUCLEOTIDE SEQUENCE [LARGE SCALE GENOMIC DNA]</scope>
    <source>
        <strain evidence="2 3">2376</strain>
    </source>
</reference>
<name>A0A7Z0HYU7_9RHOB</name>
<evidence type="ECO:0000313" key="3">
    <source>
        <dbReference type="Proteomes" id="UP000529417"/>
    </source>
</evidence>
<dbReference type="Gene3D" id="3.40.630.30">
    <property type="match status" value="1"/>
</dbReference>
<organism evidence="2 3">
    <name type="scientific">Rhabdonatronobacter sediminivivens</name>
    <dbReference type="NCBI Taxonomy" id="2743469"/>
    <lineage>
        <taxon>Bacteria</taxon>
        <taxon>Pseudomonadati</taxon>
        <taxon>Pseudomonadota</taxon>
        <taxon>Alphaproteobacteria</taxon>
        <taxon>Rhodobacterales</taxon>
        <taxon>Paracoccaceae</taxon>
        <taxon>Rhabdonatronobacter</taxon>
    </lineage>
</organism>
<evidence type="ECO:0000313" key="2">
    <source>
        <dbReference type="EMBL" id="NYS24834.1"/>
    </source>
</evidence>
<keyword evidence="2" id="KW-0808">Transferase</keyword>
<dbReference type="Proteomes" id="UP000529417">
    <property type="component" value="Unassembled WGS sequence"/>
</dbReference>
<dbReference type="Pfam" id="PF00583">
    <property type="entry name" value="Acetyltransf_1"/>
    <property type="match status" value="1"/>
</dbReference>
<dbReference type="PROSITE" id="PS51186">
    <property type="entry name" value="GNAT"/>
    <property type="match status" value="1"/>
</dbReference>
<protein>
    <submittedName>
        <fullName evidence="2">GNAT family N-acetyltransferase</fullName>
    </submittedName>
</protein>
<dbReference type="EMBL" id="JACBXS010000012">
    <property type="protein sequence ID" value="NYS24834.1"/>
    <property type="molecule type" value="Genomic_DNA"/>
</dbReference>
<dbReference type="InterPro" id="IPR000182">
    <property type="entry name" value="GNAT_dom"/>
</dbReference>
<dbReference type="InterPro" id="IPR016181">
    <property type="entry name" value="Acyl_CoA_acyltransferase"/>
</dbReference>
<sequence length="188" mass="21578">MTILRAGSTVEYVVTWLEMTERPGWPWPAPPAGMEGALLRADDPPVWYFRAMYDAVGQDYDWTDLHATPEEELRTWLHDPDVAMYTLMGHGWPHGFFVLDWRTKDVCELAYFGLVPQVIGRGLGQWLLRTAILTGWSHEGVTRMTVNTNTLDHPRALANYQKHGFVVIGRETRSRTLARDRDPSRIPD</sequence>
<accession>A0A7Z0HYU7</accession>
<dbReference type="RefSeq" id="WP_179905539.1">
    <property type="nucleotide sequence ID" value="NZ_JACBXS010000012.1"/>
</dbReference>
<comment type="caution">
    <text evidence="2">The sequence shown here is derived from an EMBL/GenBank/DDBJ whole genome shotgun (WGS) entry which is preliminary data.</text>
</comment>
<keyword evidence="3" id="KW-1185">Reference proteome</keyword>
<evidence type="ECO:0000259" key="1">
    <source>
        <dbReference type="PROSITE" id="PS51186"/>
    </source>
</evidence>